<dbReference type="GO" id="GO:0006915">
    <property type="term" value="P:apoptotic process"/>
    <property type="evidence" value="ECO:0007669"/>
    <property type="project" value="UniProtKB-KW"/>
</dbReference>
<evidence type="ECO:0000256" key="7">
    <source>
        <dbReference type="ARBA" id="ARBA00022989"/>
    </source>
</evidence>
<name>A0A4C1THE8_EUMVA</name>
<keyword evidence="9" id="KW-0325">Glycoprotein</keyword>
<evidence type="ECO:0000256" key="1">
    <source>
        <dbReference type="ARBA" id="ARBA00004477"/>
    </source>
</evidence>
<comment type="caution">
    <text evidence="12">The sequence shown here is derived from an EMBL/GenBank/DDBJ whole genome shotgun (WGS) entry which is preliminary data.</text>
</comment>
<evidence type="ECO:0000313" key="13">
    <source>
        <dbReference type="Proteomes" id="UP000299102"/>
    </source>
</evidence>
<comment type="similarity">
    <text evidence="2">Belongs to the TMEM214 family.</text>
</comment>
<sequence>MSSGQWEVVGKSKKSNVANGKTKNDKKKEAALKVDNLRIEADDDRKSKKKEGDQKKQPKKQDKKSESTKTKPPKTIDEALQMIDTTELIELINMNKARFMNAPLVWLKEVATYLNTKIPIDVNDPTFSNQISYPLSAAPKELKDTLQKVLQDAGKSNCQLFFEVTLTALANDMSKGQTVNGHRLLLQLLAQEYPEFCIVSIPKYINLRNSYQNRPPIGLSLLWAFGQGGFKDFQNGLQTWQELFLPIIDLKNYTKYIVDYLSKIQEVHMARGTANISQEQFLGMCDMVANKRGNQSKLPSDLMKQLIVFKDIYFKSNTNKFQVTFNQLMKKLPNQYIPNQKLDEYTTLLLMSLVECLQRDDSCNATWRQLFNRCSKQSAMLIQYIDSNWDQVNNRLKKKSLKATVLQYKEICGDTLKGKKKDETVEKANKACQEILDRMTSTRRFPWLWASFGLLLGIAGLLAYDVSRVGGNFPKSATGRLLNDLGVLEQSQWAWQKTLSASARGYLWVEDNAPVYYTQVSEFSKPYVELTRDVFKVVSARLCELYGNMKDYAIDKAPLVRSTIEEYVPGLADTVQGYATTSWSVVKKHSLEYYNITMRYLTTKVFVGDWAPEILQNRTQTALNVTKQQLGAYLLWLREQAHVYSKIP</sequence>
<dbReference type="PANTHER" id="PTHR13448">
    <property type="entry name" value="TRANSMEMBRANE PROTEIN 214"/>
    <property type="match status" value="1"/>
</dbReference>
<evidence type="ECO:0000256" key="9">
    <source>
        <dbReference type="ARBA" id="ARBA00023180"/>
    </source>
</evidence>
<keyword evidence="4 12" id="KW-0812">Transmembrane</keyword>
<dbReference type="GO" id="GO:0005794">
    <property type="term" value="C:Golgi apparatus"/>
    <property type="evidence" value="ECO:0007669"/>
    <property type="project" value="TreeGrafter"/>
</dbReference>
<evidence type="ECO:0000256" key="2">
    <source>
        <dbReference type="ARBA" id="ARBA00007984"/>
    </source>
</evidence>
<protein>
    <submittedName>
        <fullName evidence="12">Transmembrane protein 214-B</fullName>
    </submittedName>
</protein>
<evidence type="ECO:0000256" key="6">
    <source>
        <dbReference type="ARBA" id="ARBA00022824"/>
    </source>
</evidence>
<dbReference type="STRING" id="151549.A0A4C1THE8"/>
<reference evidence="12 13" key="1">
    <citation type="journal article" date="2019" name="Commun. Biol.">
        <title>The bagworm genome reveals a unique fibroin gene that provides high tensile strength.</title>
        <authorList>
            <person name="Kono N."/>
            <person name="Nakamura H."/>
            <person name="Ohtoshi R."/>
            <person name="Tomita M."/>
            <person name="Numata K."/>
            <person name="Arakawa K."/>
        </authorList>
    </citation>
    <scope>NUCLEOTIDE SEQUENCE [LARGE SCALE GENOMIC DNA]</scope>
</reference>
<evidence type="ECO:0000313" key="12">
    <source>
        <dbReference type="EMBL" id="GBP13949.1"/>
    </source>
</evidence>
<keyword evidence="6" id="KW-0256">Endoplasmic reticulum</keyword>
<evidence type="ECO:0000256" key="4">
    <source>
        <dbReference type="ARBA" id="ARBA00022692"/>
    </source>
</evidence>
<dbReference type="InterPro" id="IPR019308">
    <property type="entry name" value="TMEM214"/>
</dbReference>
<dbReference type="PANTHER" id="PTHR13448:SF0">
    <property type="entry name" value="TRANSMEMBRANE PROTEIN 214"/>
    <property type="match status" value="1"/>
</dbReference>
<evidence type="ECO:0000256" key="11">
    <source>
        <dbReference type="SAM" id="MobiDB-lite"/>
    </source>
</evidence>
<evidence type="ECO:0000256" key="10">
    <source>
        <dbReference type="ARBA" id="ARBA00024938"/>
    </source>
</evidence>
<dbReference type="GO" id="GO:0005789">
    <property type="term" value="C:endoplasmic reticulum membrane"/>
    <property type="evidence" value="ECO:0007669"/>
    <property type="project" value="UniProtKB-SubCell"/>
</dbReference>
<keyword evidence="13" id="KW-1185">Reference proteome</keyword>
<comment type="subcellular location">
    <subcellularLocation>
        <location evidence="1">Endoplasmic reticulum membrane</location>
        <topology evidence="1">Multi-pass membrane protein</topology>
    </subcellularLocation>
</comment>
<evidence type="ECO:0000256" key="8">
    <source>
        <dbReference type="ARBA" id="ARBA00023136"/>
    </source>
</evidence>
<comment type="subunit">
    <text evidence="3">Constitutively interacts with CASP4; required for the localization of procaspase 4 to the ER.</text>
</comment>
<evidence type="ECO:0000256" key="3">
    <source>
        <dbReference type="ARBA" id="ARBA00011720"/>
    </source>
</evidence>
<keyword evidence="8" id="KW-0472">Membrane</keyword>
<evidence type="ECO:0000256" key="5">
    <source>
        <dbReference type="ARBA" id="ARBA00022703"/>
    </source>
</evidence>
<keyword evidence="7" id="KW-1133">Transmembrane helix</keyword>
<comment type="function">
    <text evidence="10">Critical mediator, in cooperation with CASP4, of endoplasmic reticulum-stress induced apoptosis. Required or the activation of CASP4 following endoplasmic reticulum stress.</text>
</comment>
<dbReference type="Proteomes" id="UP000299102">
    <property type="component" value="Unassembled WGS sequence"/>
</dbReference>
<keyword evidence="5" id="KW-0053">Apoptosis</keyword>
<dbReference type="EMBL" id="BGZK01000060">
    <property type="protein sequence ID" value="GBP13949.1"/>
    <property type="molecule type" value="Genomic_DNA"/>
</dbReference>
<dbReference type="AlphaFoldDB" id="A0A4C1THE8"/>
<feature type="region of interest" description="Disordered" evidence="11">
    <location>
        <begin position="1"/>
        <end position="78"/>
    </location>
</feature>
<gene>
    <name evidence="12" type="primary">tmem214-b</name>
    <name evidence="12" type="ORF">EVAR_10510_1</name>
</gene>
<feature type="compositionally biased region" description="Basic and acidic residues" evidence="11">
    <location>
        <begin position="22"/>
        <end position="77"/>
    </location>
</feature>
<accession>A0A4C1THE8</accession>
<proteinExistence type="inferred from homology"/>
<organism evidence="12 13">
    <name type="scientific">Eumeta variegata</name>
    <name type="common">Bagworm moth</name>
    <name type="synonym">Eumeta japonica</name>
    <dbReference type="NCBI Taxonomy" id="151549"/>
    <lineage>
        <taxon>Eukaryota</taxon>
        <taxon>Metazoa</taxon>
        <taxon>Ecdysozoa</taxon>
        <taxon>Arthropoda</taxon>
        <taxon>Hexapoda</taxon>
        <taxon>Insecta</taxon>
        <taxon>Pterygota</taxon>
        <taxon>Neoptera</taxon>
        <taxon>Endopterygota</taxon>
        <taxon>Lepidoptera</taxon>
        <taxon>Glossata</taxon>
        <taxon>Ditrysia</taxon>
        <taxon>Tineoidea</taxon>
        <taxon>Psychidae</taxon>
        <taxon>Oiketicinae</taxon>
        <taxon>Eumeta</taxon>
    </lineage>
</organism>
<dbReference type="OrthoDB" id="10022292at2759"/>
<dbReference type="Pfam" id="PF10151">
    <property type="entry name" value="TMEM214"/>
    <property type="match status" value="1"/>
</dbReference>